<evidence type="ECO:0000313" key="2">
    <source>
        <dbReference type="EMBL" id="PON38448.1"/>
    </source>
</evidence>
<gene>
    <name evidence="2" type="ORF">TorRG33x02_345120</name>
</gene>
<keyword evidence="1" id="KW-0472">Membrane</keyword>
<dbReference type="Proteomes" id="UP000237000">
    <property type="component" value="Unassembled WGS sequence"/>
</dbReference>
<comment type="caution">
    <text evidence="2">The sequence shown here is derived from an EMBL/GenBank/DDBJ whole genome shotgun (WGS) entry which is preliminary data.</text>
</comment>
<proteinExistence type="predicted"/>
<dbReference type="InParanoid" id="A0A2P5APG0"/>
<keyword evidence="1" id="KW-1133">Transmembrane helix</keyword>
<keyword evidence="1" id="KW-0812">Transmembrane</keyword>
<evidence type="ECO:0000313" key="3">
    <source>
        <dbReference type="Proteomes" id="UP000237000"/>
    </source>
</evidence>
<protein>
    <submittedName>
        <fullName evidence="2">Uncharacterized protein</fullName>
    </submittedName>
</protein>
<reference evidence="3" key="1">
    <citation type="submission" date="2016-06" db="EMBL/GenBank/DDBJ databases">
        <title>Parallel loss of symbiosis genes in relatives of nitrogen-fixing non-legume Parasponia.</title>
        <authorList>
            <person name="Van Velzen R."/>
            <person name="Holmer R."/>
            <person name="Bu F."/>
            <person name="Rutten L."/>
            <person name="Van Zeijl A."/>
            <person name="Liu W."/>
            <person name="Santuari L."/>
            <person name="Cao Q."/>
            <person name="Sharma T."/>
            <person name="Shen D."/>
            <person name="Roswanjaya Y."/>
            <person name="Wardhani T."/>
            <person name="Kalhor M.S."/>
            <person name="Jansen J."/>
            <person name="Van den Hoogen J."/>
            <person name="Gungor B."/>
            <person name="Hartog M."/>
            <person name="Hontelez J."/>
            <person name="Verver J."/>
            <person name="Yang W.-C."/>
            <person name="Schijlen E."/>
            <person name="Repin R."/>
            <person name="Schilthuizen M."/>
            <person name="Schranz E."/>
            <person name="Heidstra R."/>
            <person name="Miyata K."/>
            <person name="Fedorova E."/>
            <person name="Kohlen W."/>
            <person name="Bisseling T."/>
            <person name="Smit S."/>
            <person name="Geurts R."/>
        </authorList>
    </citation>
    <scope>NUCLEOTIDE SEQUENCE [LARGE SCALE GENOMIC DNA]</scope>
    <source>
        <strain evidence="3">cv. RG33-2</strain>
    </source>
</reference>
<accession>A0A2P5APG0</accession>
<name>A0A2P5APG0_TREOI</name>
<evidence type="ECO:0000256" key="1">
    <source>
        <dbReference type="SAM" id="Phobius"/>
    </source>
</evidence>
<dbReference type="AlphaFoldDB" id="A0A2P5APG0"/>
<dbReference type="EMBL" id="JXTC01000752">
    <property type="protein sequence ID" value="PON38448.1"/>
    <property type="molecule type" value="Genomic_DNA"/>
</dbReference>
<dbReference type="OrthoDB" id="10314718at2759"/>
<organism evidence="2 3">
    <name type="scientific">Trema orientale</name>
    <name type="common">Charcoal tree</name>
    <name type="synonym">Celtis orientalis</name>
    <dbReference type="NCBI Taxonomy" id="63057"/>
    <lineage>
        <taxon>Eukaryota</taxon>
        <taxon>Viridiplantae</taxon>
        <taxon>Streptophyta</taxon>
        <taxon>Embryophyta</taxon>
        <taxon>Tracheophyta</taxon>
        <taxon>Spermatophyta</taxon>
        <taxon>Magnoliopsida</taxon>
        <taxon>eudicotyledons</taxon>
        <taxon>Gunneridae</taxon>
        <taxon>Pentapetalae</taxon>
        <taxon>rosids</taxon>
        <taxon>fabids</taxon>
        <taxon>Rosales</taxon>
        <taxon>Cannabaceae</taxon>
        <taxon>Trema</taxon>
    </lineage>
</organism>
<keyword evidence="3" id="KW-1185">Reference proteome</keyword>
<sequence>MPPLDVTTLTLTASSSNSPNPLNTQFPIMARYQRTDFYDHIWDFLFWEINGCYLLLGKYGMEFLEGFIDRLPCWADTRILFFPIQNPVYGVFNSGVAPFFLMIMVDWWLLAGLVNLMISTPTVGIVPL</sequence>
<feature type="transmembrane region" description="Helical" evidence="1">
    <location>
        <begin position="96"/>
        <end position="118"/>
    </location>
</feature>